<dbReference type="AlphaFoldDB" id="A0A1M5VFR1"/>
<reference evidence="3 4" key="1">
    <citation type="submission" date="2016-11" db="EMBL/GenBank/DDBJ databases">
        <authorList>
            <person name="Jaros S."/>
            <person name="Januszkiewicz K."/>
            <person name="Wedrychowicz H."/>
        </authorList>
    </citation>
    <scope>NUCLEOTIDE SEQUENCE [LARGE SCALE GENOMIC DNA]</scope>
    <source>
        <strain evidence="3 4">DSM 13106</strain>
    </source>
</reference>
<accession>A0A1M5VFR1</accession>
<feature type="signal peptide" evidence="2">
    <location>
        <begin position="1"/>
        <end position="27"/>
    </location>
</feature>
<sequence length="368" mass="43092">MFKNGRFKKVLVITMLAILVLSTVALAADNIYVKKLTATHGRIKFKVDGKDVTSEIENKYGSPAFVVHEYGSRAYVPVRAIADLMGLEVKYDDSTHTAEIIDTKSEQYEAEIEKKDKEIEELKKEIEKLKKNVVEETDLKAVEKKLNNNYGTYKDVDFDITLKESTNRIDVDIRMDLRDGRQESAWNKMGYNNKKDMIEDITDIISKEFTNVDIYGSIYDEFYKKDAMTFSKKRDSKVNISYDGRTADRYGYDEYDKYIDGIVYDEFKEKGIRDARLSRLDVDNRRISFEIDLYSDSETQFNELTSAQIAGILDRVSDKMIRYYDYDYRDRYYDDYYIVGHIYIGNYDKGEYYRVNSRAEGTFTKTAR</sequence>
<dbReference type="EMBL" id="FQXR01000004">
    <property type="protein sequence ID" value="SHH74087.1"/>
    <property type="molecule type" value="Genomic_DNA"/>
</dbReference>
<dbReference type="RefSeq" id="WP_072743509.1">
    <property type="nucleotide sequence ID" value="NZ_FQXR01000004.1"/>
</dbReference>
<keyword evidence="1" id="KW-0175">Coiled coil</keyword>
<name>A0A1M5VFR1_9FIRM</name>
<feature type="coiled-coil region" evidence="1">
    <location>
        <begin position="98"/>
        <end position="139"/>
    </location>
</feature>
<evidence type="ECO:0000313" key="3">
    <source>
        <dbReference type="EMBL" id="SHH74087.1"/>
    </source>
</evidence>
<dbReference type="Proteomes" id="UP000184389">
    <property type="component" value="Unassembled WGS sequence"/>
</dbReference>
<dbReference type="OrthoDB" id="337615at2"/>
<keyword evidence="2" id="KW-0732">Signal</keyword>
<protein>
    <submittedName>
        <fullName evidence="3">Copper amine oxidase N-terminal domain-containing protein</fullName>
    </submittedName>
</protein>
<evidence type="ECO:0000313" key="4">
    <source>
        <dbReference type="Proteomes" id="UP000184389"/>
    </source>
</evidence>
<organism evidence="3 4">
    <name type="scientific">Sporanaerobacter acetigenes DSM 13106</name>
    <dbReference type="NCBI Taxonomy" id="1123281"/>
    <lineage>
        <taxon>Bacteria</taxon>
        <taxon>Bacillati</taxon>
        <taxon>Bacillota</taxon>
        <taxon>Tissierellia</taxon>
        <taxon>Tissierellales</taxon>
        <taxon>Sporanaerobacteraceae</taxon>
        <taxon>Sporanaerobacter</taxon>
    </lineage>
</organism>
<keyword evidence="4" id="KW-1185">Reference proteome</keyword>
<gene>
    <name evidence="3" type="ORF">SAMN02745180_00884</name>
</gene>
<proteinExistence type="predicted"/>
<evidence type="ECO:0000256" key="2">
    <source>
        <dbReference type="SAM" id="SignalP"/>
    </source>
</evidence>
<feature type="chain" id="PRO_5012635523" evidence="2">
    <location>
        <begin position="28"/>
        <end position="368"/>
    </location>
</feature>
<evidence type="ECO:0000256" key="1">
    <source>
        <dbReference type="SAM" id="Coils"/>
    </source>
</evidence>
<dbReference type="STRING" id="1123281.SAMN02745180_00884"/>